<dbReference type="RefSeq" id="WP_231449937.1">
    <property type="nucleotide sequence ID" value="NZ_JAJOMB010000041.1"/>
</dbReference>
<proteinExistence type="predicted"/>
<name>A0A9X1NNP3_9ACTN</name>
<evidence type="ECO:0000313" key="1">
    <source>
        <dbReference type="EMBL" id="MCD5317086.1"/>
    </source>
</evidence>
<accession>A0A9X1NNP3</accession>
<dbReference type="InterPro" id="IPR047990">
    <property type="entry name" value="DLW39-like"/>
</dbReference>
<reference evidence="1" key="1">
    <citation type="submission" date="2021-11" db="EMBL/GenBank/DDBJ databases">
        <title>Streptomyces corallinus and Kineosporia corallina sp. nov., two new coral-derived marine actinobacteria.</title>
        <authorList>
            <person name="Buangrab K."/>
            <person name="Sutthacheep M."/>
            <person name="Yeemin T."/>
            <person name="Harunari E."/>
            <person name="Igarashi Y."/>
            <person name="Sripreechasak P."/>
            <person name="Kanchanasin P."/>
            <person name="Tanasupawat S."/>
            <person name="Phongsopitanun W."/>
        </authorList>
    </citation>
    <scope>NUCLEOTIDE SEQUENCE</scope>
    <source>
        <strain evidence="1">JCM 31032</strain>
    </source>
</reference>
<dbReference type="EMBL" id="JAJOMB010000041">
    <property type="protein sequence ID" value="MCD5317086.1"/>
    <property type="molecule type" value="Genomic_DNA"/>
</dbReference>
<keyword evidence="2" id="KW-1185">Reference proteome</keyword>
<sequence>MKKLLMVAIASVAGVAVWRKVGATKPTQPWASATDKV</sequence>
<comment type="caution">
    <text evidence="1">The sequence shown here is derived from an EMBL/GenBank/DDBJ whole genome shotgun (WGS) entry which is preliminary data.</text>
</comment>
<organism evidence="1 2">
    <name type="scientific">Kineosporia babensis</name>
    <dbReference type="NCBI Taxonomy" id="499548"/>
    <lineage>
        <taxon>Bacteria</taxon>
        <taxon>Bacillati</taxon>
        <taxon>Actinomycetota</taxon>
        <taxon>Actinomycetes</taxon>
        <taxon>Kineosporiales</taxon>
        <taxon>Kineosporiaceae</taxon>
        <taxon>Kineosporia</taxon>
    </lineage>
</organism>
<dbReference type="AlphaFoldDB" id="A0A9X1NNP3"/>
<gene>
    <name evidence="1" type="ORF">LR394_39955</name>
</gene>
<protein>
    <submittedName>
        <fullName evidence="1">DLW-39 family protein</fullName>
    </submittedName>
</protein>
<dbReference type="NCBIfam" id="NF038356">
    <property type="entry name" value="actino_DLW39"/>
    <property type="match status" value="1"/>
</dbReference>
<dbReference type="Proteomes" id="UP001138997">
    <property type="component" value="Unassembled WGS sequence"/>
</dbReference>
<evidence type="ECO:0000313" key="2">
    <source>
        <dbReference type="Proteomes" id="UP001138997"/>
    </source>
</evidence>